<dbReference type="InterPro" id="IPR014043">
    <property type="entry name" value="Acyl_transferase_dom"/>
</dbReference>
<keyword evidence="8" id="KW-1185">Reference proteome</keyword>
<dbReference type="InterPro" id="IPR001227">
    <property type="entry name" value="Ac_transferase_dom_sf"/>
</dbReference>
<gene>
    <name evidence="7" type="ORF">SCLAV_p1269</name>
</gene>
<keyword evidence="3 7" id="KW-0012">Acyltransferase</keyword>
<sequence length="379" mass="38803">MNGNGARNGARNGNGAGGRSRGGSGSPVPARPPSRRLPPGYVALFPGLGGRPPAPAPELPGLLAPAGQIMETVDGFARRTGCCPPPSGLLTGAAPPRSPGRELQHELLLYGLSLTLHTLLAATAPPVALLGHSLGFLPALVGAGAFGVEDGCRLVLVRHRVLAEHPPPPGGMLHLDTGADTAAALAASVPGTTVACVNSPVRTVLSGPAGALAHAEERARGLGLSPLRLPVRHAYHGPGLEPALTEMRRRCHGIRRRPLTTPLYSATTGTFHGDDEDLLDALFASVARPVHFRDALRALAARGATAFVECGPTPMLTRMAEETVPRLPALPALHPGRPPAETLRSARDLAAPVKEVSGTAPRAAGTRQEPPPGGLPAPG</sequence>
<evidence type="ECO:0000256" key="1">
    <source>
        <dbReference type="ARBA" id="ARBA00013258"/>
    </source>
</evidence>
<feature type="region of interest" description="Disordered" evidence="5">
    <location>
        <begin position="1"/>
        <end position="49"/>
    </location>
</feature>
<dbReference type="SUPFAM" id="SSF52151">
    <property type="entry name" value="FabD/lysophospholipase-like"/>
    <property type="match status" value="1"/>
</dbReference>
<protein>
    <recommendedName>
        <fullName evidence="1">[acyl-carrier-protein] S-malonyltransferase</fullName>
        <ecNumber evidence="1">2.3.1.39</ecNumber>
    </recommendedName>
</protein>
<comment type="catalytic activity">
    <reaction evidence="4">
        <text>holo-[ACP] + malonyl-CoA = malonyl-[ACP] + CoA</text>
        <dbReference type="Rhea" id="RHEA:41792"/>
        <dbReference type="Rhea" id="RHEA-COMP:9623"/>
        <dbReference type="Rhea" id="RHEA-COMP:9685"/>
        <dbReference type="ChEBI" id="CHEBI:57287"/>
        <dbReference type="ChEBI" id="CHEBI:57384"/>
        <dbReference type="ChEBI" id="CHEBI:64479"/>
        <dbReference type="ChEBI" id="CHEBI:78449"/>
        <dbReference type="EC" id="2.3.1.39"/>
    </reaction>
</comment>
<dbReference type="PANTHER" id="PTHR42681:SF1">
    <property type="entry name" value="MALONYL-COA-ACYL CARRIER PROTEIN TRANSACYLASE, MITOCHONDRIAL"/>
    <property type="match status" value="1"/>
</dbReference>
<feature type="region of interest" description="Disordered" evidence="5">
    <location>
        <begin position="329"/>
        <end position="379"/>
    </location>
</feature>
<dbReference type="InterPro" id="IPR016036">
    <property type="entry name" value="Malonyl_transacylase_ACP-bd"/>
</dbReference>
<dbReference type="RefSeq" id="WP_003963587.1">
    <property type="nucleotide sequence ID" value="NZ_CM000914.1"/>
</dbReference>
<feature type="compositionally biased region" description="Pro residues" evidence="5">
    <location>
        <begin position="369"/>
        <end position="379"/>
    </location>
</feature>
<dbReference type="EC" id="2.3.1.39" evidence="1"/>
<proteinExistence type="predicted"/>
<dbReference type="GO" id="GO:0004314">
    <property type="term" value="F:[acyl-carrier-protein] S-malonyltransferase activity"/>
    <property type="evidence" value="ECO:0007669"/>
    <property type="project" value="UniProtKB-EC"/>
</dbReference>
<organism evidence="7 8">
    <name type="scientific">Streptomyces clavuligerus</name>
    <dbReference type="NCBI Taxonomy" id="1901"/>
    <lineage>
        <taxon>Bacteria</taxon>
        <taxon>Bacillati</taxon>
        <taxon>Actinomycetota</taxon>
        <taxon>Actinomycetes</taxon>
        <taxon>Kitasatosporales</taxon>
        <taxon>Streptomycetaceae</taxon>
        <taxon>Streptomyces</taxon>
    </lineage>
</organism>
<evidence type="ECO:0000259" key="6">
    <source>
        <dbReference type="SMART" id="SM00827"/>
    </source>
</evidence>
<feature type="compositionally biased region" description="Low complexity" evidence="5">
    <location>
        <begin position="1"/>
        <end position="11"/>
    </location>
</feature>
<dbReference type="eggNOG" id="COG3321">
    <property type="taxonomic scope" value="Bacteria"/>
</dbReference>
<dbReference type="SUPFAM" id="SSF55048">
    <property type="entry name" value="Probable ACP-binding domain of malonyl-CoA ACP transacylase"/>
    <property type="match status" value="1"/>
</dbReference>
<name>D5SLG2_STRCL</name>
<accession>D5SLG2</accession>
<dbReference type="SMART" id="SM00827">
    <property type="entry name" value="PKS_AT"/>
    <property type="match status" value="1"/>
</dbReference>
<evidence type="ECO:0000256" key="4">
    <source>
        <dbReference type="ARBA" id="ARBA00048462"/>
    </source>
</evidence>
<dbReference type="InterPro" id="IPR050858">
    <property type="entry name" value="Mal-CoA-ACP_Trans/PKS_FabD"/>
</dbReference>
<evidence type="ECO:0000256" key="5">
    <source>
        <dbReference type="SAM" id="MobiDB-lite"/>
    </source>
</evidence>
<dbReference type="InterPro" id="IPR016035">
    <property type="entry name" value="Acyl_Trfase/lysoPLipase"/>
</dbReference>
<evidence type="ECO:0000256" key="2">
    <source>
        <dbReference type="ARBA" id="ARBA00022679"/>
    </source>
</evidence>
<dbReference type="GO" id="GO:0006633">
    <property type="term" value="P:fatty acid biosynthetic process"/>
    <property type="evidence" value="ECO:0007669"/>
    <property type="project" value="TreeGrafter"/>
</dbReference>
<dbReference type="GeneID" id="93734344"/>
<dbReference type="Pfam" id="PF00698">
    <property type="entry name" value="Acyl_transf_1"/>
    <property type="match status" value="1"/>
</dbReference>
<keyword evidence="7" id="KW-0614">Plasmid</keyword>
<dbReference type="EMBL" id="CM000914">
    <property type="protein sequence ID" value="EFG04755.2"/>
    <property type="molecule type" value="Genomic_DNA"/>
</dbReference>
<dbReference type="AlphaFoldDB" id="D5SLG2"/>
<dbReference type="Gene3D" id="3.40.366.10">
    <property type="entry name" value="Malonyl-Coenzyme A Acyl Carrier Protein, domain 2"/>
    <property type="match status" value="1"/>
</dbReference>
<evidence type="ECO:0000256" key="3">
    <source>
        <dbReference type="ARBA" id="ARBA00023315"/>
    </source>
</evidence>
<dbReference type="OrthoDB" id="3543921at2"/>
<dbReference type="Proteomes" id="UP000002357">
    <property type="component" value="Plasmid pSCL4"/>
</dbReference>
<evidence type="ECO:0000313" key="7">
    <source>
        <dbReference type="EMBL" id="EFG04755.2"/>
    </source>
</evidence>
<dbReference type="PANTHER" id="PTHR42681">
    <property type="entry name" value="MALONYL-COA-ACYL CARRIER PROTEIN TRANSACYLASE, MITOCHONDRIAL"/>
    <property type="match status" value="1"/>
</dbReference>
<feature type="domain" description="Malonyl-CoA:ACP transacylase (MAT)" evidence="6">
    <location>
        <begin position="44"/>
        <end position="337"/>
    </location>
</feature>
<keyword evidence="2 7" id="KW-0808">Transferase</keyword>
<feature type="compositionally biased region" description="Low complexity" evidence="5">
    <location>
        <begin position="37"/>
        <end position="46"/>
    </location>
</feature>
<dbReference type="GO" id="GO:0005829">
    <property type="term" value="C:cytosol"/>
    <property type="evidence" value="ECO:0007669"/>
    <property type="project" value="TreeGrafter"/>
</dbReference>
<evidence type="ECO:0000313" key="8">
    <source>
        <dbReference type="Proteomes" id="UP000002357"/>
    </source>
</evidence>
<geneLocation type="plasmid" evidence="7 8">
    <name>pSCL4</name>
</geneLocation>
<feature type="compositionally biased region" description="Gly residues" evidence="5">
    <location>
        <begin position="12"/>
        <end position="25"/>
    </location>
</feature>
<reference evidence="7 8" key="1">
    <citation type="journal article" date="2010" name="Genome Biol. Evol.">
        <title>The sequence of a 1.8-mb bacterial linear plasmid reveals a rich evolutionary reservoir of secondary metabolic pathways.</title>
        <authorList>
            <person name="Medema M.H."/>
            <person name="Trefzer A."/>
            <person name="Kovalchuk A."/>
            <person name="van den Berg M."/>
            <person name="Mueller U."/>
            <person name="Heijne W."/>
            <person name="Wu L."/>
            <person name="Alam M.T."/>
            <person name="Ronning C.M."/>
            <person name="Nierman W.C."/>
            <person name="Bovenberg R.A.L."/>
            <person name="Breitling R."/>
            <person name="Takano E."/>
        </authorList>
    </citation>
    <scope>NUCLEOTIDE SEQUENCE [LARGE SCALE GENOMIC DNA]</scope>
    <source>
        <strain evidence="8">ATCC 27064 / DSM 738 / JCM 4710 / NBRC 13307 / NCIMB 12785 / NRRL 3585 / VKM Ac-602</strain>
        <plasmid evidence="7">pSCL4</plasmid>
    </source>
</reference>